<feature type="domain" description="Response regulatory" evidence="6">
    <location>
        <begin position="19"/>
        <end position="135"/>
    </location>
</feature>
<evidence type="ECO:0000256" key="4">
    <source>
        <dbReference type="PROSITE-ProRule" id="PRU00169"/>
    </source>
</evidence>
<comment type="catalytic activity">
    <reaction evidence="1">
        <text>ATP + protein L-histidine = ADP + protein N-phospho-L-histidine.</text>
        <dbReference type="EC" id="2.7.13.3"/>
    </reaction>
</comment>
<evidence type="ECO:0000259" key="5">
    <source>
        <dbReference type="PROSITE" id="PS50109"/>
    </source>
</evidence>
<dbReference type="Pfam" id="PF00072">
    <property type="entry name" value="Response_reg"/>
    <property type="match status" value="1"/>
</dbReference>
<dbReference type="PROSITE" id="PS50110">
    <property type="entry name" value="RESPONSE_REGULATORY"/>
    <property type="match status" value="1"/>
</dbReference>
<reference evidence="8" key="1">
    <citation type="submission" date="2012-11" db="EMBL/GenBank/DDBJ databases">
        <authorList>
            <person name="Lucero-Rivera Y.E."/>
            <person name="Tovar-Ramirez D."/>
        </authorList>
    </citation>
    <scope>NUCLEOTIDE SEQUENCE [LARGE SCALE GENOMIC DNA]</scope>
    <source>
        <strain evidence="8">Araruama</strain>
    </source>
</reference>
<dbReference type="SUPFAM" id="SSF55874">
    <property type="entry name" value="ATPase domain of HSP90 chaperone/DNA topoisomerase II/histidine kinase"/>
    <property type="match status" value="1"/>
</dbReference>
<organism evidence="7 8">
    <name type="scientific">Candidatus Magnetoglobus multicellularis str. Araruama</name>
    <dbReference type="NCBI Taxonomy" id="890399"/>
    <lineage>
        <taxon>Bacteria</taxon>
        <taxon>Pseudomonadati</taxon>
        <taxon>Thermodesulfobacteriota</taxon>
        <taxon>Desulfobacteria</taxon>
        <taxon>Desulfobacterales</taxon>
        <taxon>Desulfobacteraceae</taxon>
        <taxon>Candidatus Magnetoglobus</taxon>
    </lineage>
</organism>
<gene>
    <name evidence="7" type="ORF">OMM_13263</name>
</gene>
<dbReference type="PROSITE" id="PS50109">
    <property type="entry name" value="HIS_KIN"/>
    <property type="match status" value="1"/>
</dbReference>
<protein>
    <recommendedName>
        <fullName evidence="2">histidine kinase</fullName>
        <ecNumber evidence="2">2.7.13.3</ecNumber>
    </recommendedName>
</protein>
<dbReference type="InterPro" id="IPR050956">
    <property type="entry name" value="2C_system_His_kinase"/>
</dbReference>
<evidence type="ECO:0000313" key="7">
    <source>
        <dbReference type="EMBL" id="ETR66095.1"/>
    </source>
</evidence>
<dbReference type="CDD" id="cd00082">
    <property type="entry name" value="HisKA"/>
    <property type="match status" value="1"/>
</dbReference>
<dbReference type="Gene3D" id="3.40.50.2300">
    <property type="match status" value="1"/>
</dbReference>
<feature type="non-terminal residue" evidence="7">
    <location>
        <position position="407"/>
    </location>
</feature>
<dbReference type="PANTHER" id="PTHR43719">
    <property type="entry name" value="TWO-COMPONENT HISTIDINE KINASE"/>
    <property type="match status" value="1"/>
</dbReference>
<feature type="modified residue" description="4-aspartylphosphate" evidence="4">
    <location>
        <position position="68"/>
    </location>
</feature>
<dbReference type="Gene3D" id="3.30.565.10">
    <property type="entry name" value="Histidine kinase-like ATPase, C-terminal domain"/>
    <property type="match status" value="1"/>
</dbReference>
<evidence type="ECO:0000256" key="3">
    <source>
        <dbReference type="ARBA" id="ARBA00022553"/>
    </source>
</evidence>
<name>A0A1V1NU39_9BACT</name>
<dbReference type="SUPFAM" id="SSF52172">
    <property type="entry name" value="CheY-like"/>
    <property type="match status" value="1"/>
</dbReference>
<keyword evidence="3 4" id="KW-0597">Phosphoprotein</keyword>
<dbReference type="PANTHER" id="PTHR43719:SF28">
    <property type="entry name" value="PEROXIDE STRESS-ACTIVATED HISTIDINE KINASE MAK1-RELATED"/>
    <property type="match status" value="1"/>
</dbReference>
<proteinExistence type="predicted"/>
<dbReference type="EC" id="2.7.13.3" evidence="2"/>
<evidence type="ECO:0000313" key="8">
    <source>
        <dbReference type="Proteomes" id="UP000189670"/>
    </source>
</evidence>
<evidence type="ECO:0000256" key="2">
    <source>
        <dbReference type="ARBA" id="ARBA00012438"/>
    </source>
</evidence>
<dbReference type="SMART" id="SM00448">
    <property type="entry name" value="REC"/>
    <property type="match status" value="1"/>
</dbReference>
<dbReference type="InterPro" id="IPR011006">
    <property type="entry name" value="CheY-like_superfamily"/>
</dbReference>
<dbReference type="Proteomes" id="UP000189670">
    <property type="component" value="Unassembled WGS sequence"/>
</dbReference>
<evidence type="ECO:0000256" key="1">
    <source>
        <dbReference type="ARBA" id="ARBA00000085"/>
    </source>
</evidence>
<dbReference type="Gene3D" id="1.10.287.130">
    <property type="match status" value="1"/>
</dbReference>
<dbReference type="GO" id="GO:0000155">
    <property type="term" value="F:phosphorelay sensor kinase activity"/>
    <property type="evidence" value="ECO:0007669"/>
    <property type="project" value="InterPro"/>
</dbReference>
<dbReference type="EMBL" id="ATBP01002238">
    <property type="protein sequence ID" value="ETR66095.1"/>
    <property type="molecule type" value="Genomic_DNA"/>
</dbReference>
<comment type="caution">
    <text evidence="7">The sequence shown here is derived from an EMBL/GenBank/DDBJ whole genome shotgun (WGS) entry which is preliminary data.</text>
</comment>
<accession>A0A1V1NU39</accession>
<dbReference type="SMART" id="SM00388">
    <property type="entry name" value="HisKA"/>
    <property type="match status" value="1"/>
</dbReference>
<dbReference type="InterPro" id="IPR003661">
    <property type="entry name" value="HisK_dim/P_dom"/>
</dbReference>
<dbReference type="InterPro" id="IPR005467">
    <property type="entry name" value="His_kinase_dom"/>
</dbReference>
<dbReference type="InterPro" id="IPR001789">
    <property type="entry name" value="Sig_transdc_resp-reg_receiver"/>
</dbReference>
<sequence length="407" mass="46488">MQVITNSNQWTDFIVHPLHILVVDDDPAFLIIMDDILSVKNAIPYMANGGEEAIALFKKHHPDIVLMDLNMPQINGFEAIAAIRELLGDVFVPIITVNAFEDEKILRQALQCGADDFLTKPVNADVLIAKINTMLRIKLLYDNEHQQRIQLKNELEKSHRLALELSRTKKILEMQNIALQYANIQLDQQKQRLQQEVFRQISELRQKDLKMIEKDREASLYTLASGIAHEINNPLGFIKSSFLTLDKRLNKFFENLLKQYSDESDIQTEHVYIKKILQRIFRGMDRIIDIVAQLKTFSNVDMESVSYTNLNTCINNSLSLLKTVMNNQINVSTCFEDIPEIICSQKDINQCCYNILKNAVDAIEIKQEKLPGAEKGVIGIQTKLVDNGIQVQIKDNGIGMSEDECSK</sequence>
<dbReference type="AlphaFoldDB" id="A0A1V1NU39"/>
<evidence type="ECO:0000259" key="6">
    <source>
        <dbReference type="PROSITE" id="PS50110"/>
    </source>
</evidence>
<dbReference type="InterPro" id="IPR036890">
    <property type="entry name" value="HATPase_C_sf"/>
</dbReference>
<feature type="domain" description="Histidine kinase" evidence="5">
    <location>
        <begin position="226"/>
        <end position="407"/>
    </location>
</feature>